<dbReference type="EMBL" id="CP060412">
    <property type="protein sequence ID" value="QNK01983.1"/>
    <property type="molecule type" value="Genomic_DNA"/>
</dbReference>
<dbReference type="AlphaFoldDB" id="A0A7G8Q5C5"/>
<dbReference type="InterPro" id="IPR019201">
    <property type="entry name" value="DUF2065"/>
</dbReference>
<protein>
    <submittedName>
        <fullName evidence="2">DUF2065 domain-containing protein</fullName>
    </submittedName>
</protein>
<dbReference type="Pfam" id="PF09838">
    <property type="entry name" value="DUF2065"/>
    <property type="match status" value="1"/>
</dbReference>
<keyword evidence="3" id="KW-1185">Reference proteome</keyword>
<organism evidence="2 3">
    <name type="scientific">Dyella telluris</name>
    <dbReference type="NCBI Taxonomy" id="2763498"/>
    <lineage>
        <taxon>Bacteria</taxon>
        <taxon>Pseudomonadati</taxon>
        <taxon>Pseudomonadota</taxon>
        <taxon>Gammaproteobacteria</taxon>
        <taxon>Lysobacterales</taxon>
        <taxon>Rhodanobacteraceae</taxon>
        <taxon>Dyella</taxon>
    </lineage>
</organism>
<feature type="transmembrane region" description="Helical" evidence="1">
    <location>
        <begin position="44"/>
        <end position="60"/>
    </location>
</feature>
<feature type="transmembrane region" description="Helical" evidence="1">
    <location>
        <begin position="6"/>
        <end position="23"/>
    </location>
</feature>
<evidence type="ECO:0000313" key="3">
    <source>
        <dbReference type="Proteomes" id="UP000515873"/>
    </source>
</evidence>
<proteinExistence type="predicted"/>
<evidence type="ECO:0000256" key="1">
    <source>
        <dbReference type="SAM" id="Phobius"/>
    </source>
</evidence>
<dbReference type="KEGG" id="dtl:H8F01_02095"/>
<dbReference type="RefSeq" id="WP_187057441.1">
    <property type="nucleotide sequence ID" value="NZ_CP060412.1"/>
</dbReference>
<dbReference type="Proteomes" id="UP000515873">
    <property type="component" value="Chromosome"/>
</dbReference>
<dbReference type="PANTHER" id="PTHR38602">
    <property type="entry name" value="INNER MEMBRANE PROTEIN-RELATED"/>
    <property type="match status" value="1"/>
</dbReference>
<gene>
    <name evidence="2" type="ORF">H8F01_02095</name>
</gene>
<sequence length="61" mass="6415">MSSELAGALCLVLVIEGLVLFAMPRGWQATMREAVKLSPRALRVCGAVAIIVGLAALQLVH</sequence>
<keyword evidence="1" id="KW-0472">Membrane</keyword>
<name>A0A7G8Q5C5_9GAMM</name>
<reference evidence="2 3" key="1">
    <citation type="submission" date="2020-08" db="EMBL/GenBank/DDBJ databases">
        <title>Dyella sp. G9 isolated from forest soil.</title>
        <authorList>
            <person name="Fu J."/>
            <person name="Qiu L."/>
        </authorList>
    </citation>
    <scope>NUCLEOTIDE SEQUENCE [LARGE SCALE GENOMIC DNA]</scope>
    <source>
        <strain evidence="2 3">G9</strain>
    </source>
</reference>
<keyword evidence="1" id="KW-0812">Transmembrane</keyword>
<evidence type="ECO:0000313" key="2">
    <source>
        <dbReference type="EMBL" id="QNK01983.1"/>
    </source>
</evidence>
<keyword evidence="1" id="KW-1133">Transmembrane helix</keyword>
<dbReference type="PANTHER" id="PTHR38602:SF1">
    <property type="entry name" value="INNER MEMBRANE PROTEIN"/>
    <property type="match status" value="1"/>
</dbReference>
<accession>A0A7G8Q5C5</accession>